<keyword evidence="2" id="KW-1185">Reference proteome</keyword>
<accession>A0A8I1GJB1</accession>
<organism evidence="1 2">
    <name type="scientific">Rhodomicrobium udaipurense</name>
    <dbReference type="NCBI Taxonomy" id="1202716"/>
    <lineage>
        <taxon>Bacteria</taxon>
        <taxon>Pseudomonadati</taxon>
        <taxon>Pseudomonadota</taxon>
        <taxon>Alphaproteobacteria</taxon>
        <taxon>Hyphomicrobiales</taxon>
        <taxon>Hyphomicrobiaceae</taxon>
        <taxon>Rhodomicrobium</taxon>
    </lineage>
</organism>
<reference evidence="1 2" key="1">
    <citation type="submission" date="2020-12" db="EMBL/GenBank/DDBJ databases">
        <title>Revised draft genomes of Rhodomicrobium vannielii ATCC 17100 and Rhodomicrobium udaipurense JA643.</title>
        <authorList>
            <person name="Conners E.M."/>
            <person name="Davenport E.J."/>
            <person name="Bose A."/>
        </authorList>
    </citation>
    <scope>NUCLEOTIDE SEQUENCE [LARGE SCALE GENOMIC DNA]</scope>
    <source>
        <strain evidence="1 2">JA643</strain>
    </source>
</reference>
<dbReference type="Proteomes" id="UP000623250">
    <property type="component" value="Unassembled WGS sequence"/>
</dbReference>
<dbReference type="EMBL" id="JAEMUK010000084">
    <property type="protein sequence ID" value="MBJ7545090.1"/>
    <property type="molecule type" value="Genomic_DNA"/>
</dbReference>
<evidence type="ECO:0000313" key="2">
    <source>
        <dbReference type="Proteomes" id="UP000623250"/>
    </source>
</evidence>
<proteinExistence type="predicted"/>
<gene>
    <name evidence="1" type="ORF">JDN41_16165</name>
</gene>
<protein>
    <submittedName>
        <fullName evidence="1">Uncharacterized protein</fullName>
    </submittedName>
</protein>
<evidence type="ECO:0000313" key="1">
    <source>
        <dbReference type="EMBL" id="MBJ7545090.1"/>
    </source>
</evidence>
<sequence length="70" mass="7645">MSERVLVHVRFTPNGLVTEIGERPEGVSAQAWFDRLSSGGFHAYQPLSGGRGVFRLHPAELSSHRAASLN</sequence>
<name>A0A8I1GJB1_9HYPH</name>
<comment type="caution">
    <text evidence="1">The sequence shown here is derived from an EMBL/GenBank/DDBJ whole genome shotgun (WGS) entry which is preliminary data.</text>
</comment>
<dbReference type="AlphaFoldDB" id="A0A8I1GJB1"/>
<dbReference type="RefSeq" id="WP_037239108.1">
    <property type="nucleotide sequence ID" value="NZ_JAEMUK010000084.1"/>
</dbReference>